<dbReference type="AlphaFoldDB" id="A0A318RPQ7"/>
<dbReference type="PIRSF" id="PIRSF000429">
    <property type="entry name" value="Ac-CoA_Ac_transf"/>
    <property type="match status" value="1"/>
</dbReference>
<dbReference type="Proteomes" id="UP000247591">
    <property type="component" value="Unassembled WGS sequence"/>
</dbReference>
<dbReference type="NCBIfam" id="TIGR01930">
    <property type="entry name" value="AcCoA-C-Actrans"/>
    <property type="match status" value="1"/>
</dbReference>
<evidence type="ECO:0000259" key="12">
    <source>
        <dbReference type="Pfam" id="PF00108"/>
    </source>
</evidence>
<gene>
    <name evidence="14" type="ORF">DFR67_107189</name>
</gene>
<proteinExistence type="inferred from homology"/>
<dbReference type="EC" id="2.3.1.16" evidence="8"/>
<dbReference type="InterPro" id="IPR020617">
    <property type="entry name" value="Thiolase_C"/>
</dbReference>
<accession>A0A318RPQ7</accession>
<evidence type="ECO:0000256" key="8">
    <source>
        <dbReference type="ARBA" id="ARBA00024073"/>
    </source>
</evidence>
<name>A0A318RPQ7_WILLI</name>
<dbReference type="GO" id="GO:0003988">
    <property type="term" value="F:acetyl-CoA C-acyltransferase activity"/>
    <property type="evidence" value="ECO:0007669"/>
    <property type="project" value="UniProtKB-EC"/>
</dbReference>
<evidence type="ECO:0000256" key="1">
    <source>
        <dbReference type="ARBA" id="ARBA00004275"/>
    </source>
</evidence>
<evidence type="ECO:0000256" key="5">
    <source>
        <dbReference type="ARBA" id="ARBA00023098"/>
    </source>
</evidence>
<dbReference type="RefSeq" id="WP_084836534.1">
    <property type="nucleotide sequence ID" value="NZ_QJSP01000007.1"/>
</dbReference>
<reference evidence="14 15" key="1">
    <citation type="submission" date="2018-06" db="EMBL/GenBank/DDBJ databases">
        <title>Genomic Encyclopedia of Type Strains, Phase IV (KMG-IV): sequencing the most valuable type-strain genomes for metagenomic binning, comparative biology and taxonomic classification.</title>
        <authorList>
            <person name="Goeker M."/>
        </authorList>
    </citation>
    <scope>NUCLEOTIDE SEQUENCE [LARGE SCALE GENOMIC DNA]</scope>
    <source>
        <strain evidence="14 15">DSM 45521</strain>
    </source>
</reference>
<keyword evidence="5" id="KW-0443">Lipid metabolism</keyword>
<dbReference type="Gene3D" id="3.40.47.10">
    <property type="match status" value="2"/>
</dbReference>
<evidence type="ECO:0000256" key="3">
    <source>
        <dbReference type="ARBA" id="ARBA00022679"/>
    </source>
</evidence>
<keyword evidence="6" id="KW-0576">Peroxisome</keyword>
<feature type="active site" description="Proton acceptor" evidence="9">
    <location>
        <position position="386"/>
    </location>
</feature>
<evidence type="ECO:0000313" key="14">
    <source>
        <dbReference type="EMBL" id="PYE16944.1"/>
    </source>
</evidence>
<evidence type="ECO:0000256" key="6">
    <source>
        <dbReference type="ARBA" id="ARBA00023140"/>
    </source>
</evidence>
<dbReference type="GO" id="GO:0005737">
    <property type="term" value="C:cytoplasm"/>
    <property type="evidence" value="ECO:0007669"/>
    <property type="project" value="UniProtKB-ARBA"/>
</dbReference>
<feature type="active site" description="Proton acceptor" evidence="9">
    <location>
        <position position="356"/>
    </location>
</feature>
<feature type="active site" description="Acyl-thioester intermediate" evidence="9">
    <location>
        <position position="90"/>
    </location>
</feature>
<evidence type="ECO:0000256" key="11">
    <source>
        <dbReference type="SAM" id="MobiDB-lite"/>
    </source>
</evidence>
<dbReference type="Pfam" id="PF02803">
    <property type="entry name" value="Thiolase_C"/>
    <property type="match status" value="1"/>
</dbReference>
<dbReference type="PANTHER" id="PTHR43853:SF8">
    <property type="entry name" value="3-KETOACYL-COA THIOLASE, PEROXISOMAL"/>
    <property type="match status" value="1"/>
</dbReference>
<comment type="caution">
    <text evidence="14">The sequence shown here is derived from an EMBL/GenBank/DDBJ whole genome shotgun (WGS) entry which is preliminary data.</text>
</comment>
<dbReference type="PROSITE" id="PS00098">
    <property type="entry name" value="THIOLASE_1"/>
    <property type="match status" value="1"/>
</dbReference>
<dbReference type="InterPro" id="IPR050215">
    <property type="entry name" value="Thiolase-like_sf_Thiolase"/>
</dbReference>
<evidence type="ECO:0000313" key="15">
    <source>
        <dbReference type="Proteomes" id="UP000247591"/>
    </source>
</evidence>
<keyword evidence="4" id="KW-0276">Fatty acid metabolism</keyword>
<evidence type="ECO:0000256" key="4">
    <source>
        <dbReference type="ARBA" id="ARBA00022832"/>
    </source>
</evidence>
<dbReference type="InterPro" id="IPR020615">
    <property type="entry name" value="Thiolase_acyl_enz_int_AS"/>
</dbReference>
<dbReference type="InterPro" id="IPR020610">
    <property type="entry name" value="Thiolase_AS"/>
</dbReference>
<dbReference type="InterPro" id="IPR020616">
    <property type="entry name" value="Thiolase_N"/>
</dbReference>
<dbReference type="PROSITE" id="PS00099">
    <property type="entry name" value="THIOLASE_3"/>
    <property type="match status" value="1"/>
</dbReference>
<dbReference type="GO" id="GO:0010124">
    <property type="term" value="P:phenylacetate catabolic process"/>
    <property type="evidence" value="ECO:0007669"/>
    <property type="project" value="TreeGrafter"/>
</dbReference>
<dbReference type="SUPFAM" id="SSF53901">
    <property type="entry name" value="Thiolase-like"/>
    <property type="match status" value="2"/>
</dbReference>
<dbReference type="InterPro" id="IPR016039">
    <property type="entry name" value="Thiolase-like"/>
</dbReference>
<comment type="subcellular location">
    <subcellularLocation>
        <location evidence="1">Peroxisome</location>
    </subcellularLocation>
</comment>
<feature type="region of interest" description="Disordered" evidence="11">
    <location>
        <begin position="122"/>
        <end position="144"/>
    </location>
</feature>
<organism evidence="14 15">
    <name type="scientific">Williamsia limnetica</name>
    <dbReference type="NCBI Taxonomy" id="882452"/>
    <lineage>
        <taxon>Bacteria</taxon>
        <taxon>Bacillati</taxon>
        <taxon>Actinomycetota</taxon>
        <taxon>Actinomycetes</taxon>
        <taxon>Mycobacteriales</taxon>
        <taxon>Nocardiaceae</taxon>
        <taxon>Williamsia</taxon>
    </lineage>
</organism>
<dbReference type="InterPro" id="IPR002155">
    <property type="entry name" value="Thiolase"/>
</dbReference>
<protein>
    <recommendedName>
        <fullName evidence="8">acetyl-CoA C-acyltransferase</fullName>
        <ecNumber evidence="8">2.3.1.16</ecNumber>
    </recommendedName>
</protein>
<dbReference type="EMBL" id="QJSP01000007">
    <property type="protein sequence ID" value="PYE16944.1"/>
    <property type="molecule type" value="Genomic_DNA"/>
</dbReference>
<feature type="domain" description="Thiolase C-terminal" evidence="13">
    <location>
        <begin position="278"/>
        <end position="398"/>
    </location>
</feature>
<evidence type="ECO:0000256" key="7">
    <source>
        <dbReference type="ARBA" id="ARBA00023315"/>
    </source>
</evidence>
<evidence type="ECO:0000256" key="2">
    <source>
        <dbReference type="ARBA" id="ARBA00010982"/>
    </source>
</evidence>
<keyword evidence="15" id="KW-1185">Reference proteome</keyword>
<dbReference type="PANTHER" id="PTHR43853">
    <property type="entry name" value="3-KETOACYL-COA THIOLASE, PEROXISOMAL"/>
    <property type="match status" value="1"/>
</dbReference>
<evidence type="ECO:0000259" key="13">
    <source>
        <dbReference type="Pfam" id="PF02803"/>
    </source>
</evidence>
<dbReference type="CDD" id="cd00751">
    <property type="entry name" value="thiolase"/>
    <property type="match status" value="1"/>
</dbReference>
<feature type="domain" description="Thiolase N-terminal" evidence="12">
    <location>
        <begin position="9"/>
        <end position="268"/>
    </location>
</feature>
<comment type="similarity">
    <text evidence="2 10">Belongs to the thiolase-like superfamily. Thiolase family.</text>
</comment>
<evidence type="ECO:0000256" key="9">
    <source>
        <dbReference type="PIRSR" id="PIRSR000429-1"/>
    </source>
</evidence>
<dbReference type="GO" id="GO:0006635">
    <property type="term" value="P:fatty acid beta-oxidation"/>
    <property type="evidence" value="ECO:0007669"/>
    <property type="project" value="TreeGrafter"/>
</dbReference>
<keyword evidence="7 10" id="KW-0012">Acyltransferase</keyword>
<evidence type="ECO:0000256" key="10">
    <source>
        <dbReference type="RuleBase" id="RU003557"/>
    </source>
</evidence>
<keyword evidence="3 10" id="KW-0808">Transferase</keyword>
<sequence length="399" mass="41203">MGTEQPRAVITAACRTPIGTARKGTLTETTAEELAGHVVTNVVKRSGLSPEVFDDLVLGEVYQGGGDIARYVAAANGLTSIPGMAVNRQCATGLTAVASAAATIMSGMGDAVIAGGTEAASMSPVGRRRTPGTSGKNADDWTDPWFSPSHPGTPDAPAMDMSITVGWNAAVQYDITRQQQDEWAARSHERAIAAIDDGRFDSEIVPITVTNKAGETVDFAVDEHPRRGTNLEVLSGLRVIHPEIEGFSVTAGNSSGINDAAAALTVVSDGLAKAEGLETLGVIRSWSAVGVEPNRTAIGPTIAIPRALARAGLSLRDVRLFDINEAFAAQVIACTKVLELDEDRVNVSGSGISLGHPIAATGARMATTMVYELRRLGGGIGVIAMCAGGGMGAAMVIEV</sequence>
<dbReference type="Pfam" id="PF00108">
    <property type="entry name" value="Thiolase_N"/>
    <property type="match status" value="1"/>
</dbReference>